<dbReference type="Proteomes" id="UP001162131">
    <property type="component" value="Unassembled WGS sequence"/>
</dbReference>
<name>A0AAU9IZ76_9CILI</name>
<gene>
    <name evidence="2" type="ORF">BSTOLATCC_MIC18636</name>
</gene>
<dbReference type="EMBL" id="CAJZBQ010000018">
    <property type="protein sequence ID" value="CAG9317385.1"/>
    <property type="molecule type" value="Genomic_DNA"/>
</dbReference>
<evidence type="ECO:0008006" key="4">
    <source>
        <dbReference type="Google" id="ProtNLM"/>
    </source>
</evidence>
<keyword evidence="1" id="KW-0175">Coiled coil</keyword>
<proteinExistence type="predicted"/>
<comment type="caution">
    <text evidence="2">The sequence shown here is derived from an EMBL/GenBank/DDBJ whole genome shotgun (WGS) entry which is preliminary data.</text>
</comment>
<accession>A0AAU9IZ76</accession>
<organism evidence="2 3">
    <name type="scientific">Blepharisma stoltei</name>
    <dbReference type="NCBI Taxonomy" id="1481888"/>
    <lineage>
        <taxon>Eukaryota</taxon>
        <taxon>Sar</taxon>
        <taxon>Alveolata</taxon>
        <taxon>Ciliophora</taxon>
        <taxon>Postciliodesmatophora</taxon>
        <taxon>Heterotrichea</taxon>
        <taxon>Heterotrichida</taxon>
        <taxon>Blepharismidae</taxon>
        <taxon>Blepharisma</taxon>
    </lineage>
</organism>
<dbReference type="AlphaFoldDB" id="A0AAU9IZ76"/>
<keyword evidence="3" id="KW-1185">Reference proteome</keyword>
<feature type="coiled-coil region" evidence="1">
    <location>
        <begin position="159"/>
        <end position="186"/>
    </location>
</feature>
<evidence type="ECO:0000313" key="3">
    <source>
        <dbReference type="Proteomes" id="UP001162131"/>
    </source>
</evidence>
<reference evidence="2" key="1">
    <citation type="submission" date="2021-09" db="EMBL/GenBank/DDBJ databases">
        <authorList>
            <consortium name="AG Swart"/>
            <person name="Singh M."/>
            <person name="Singh A."/>
            <person name="Seah K."/>
            <person name="Emmerich C."/>
        </authorList>
    </citation>
    <scope>NUCLEOTIDE SEQUENCE</scope>
    <source>
        <strain evidence="2">ATCC30299</strain>
    </source>
</reference>
<evidence type="ECO:0000256" key="1">
    <source>
        <dbReference type="SAM" id="Coils"/>
    </source>
</evidence>
<feature type="coiled-coil region" evidence="1">
    <location>
        <begin position="246"/>
        <end position="287"/>
    </location>
</feature>
<protein>
    <recommendedName>
        <fullName evidence="4">DUF4200 domain-containing protein</fullName>
    </recommendedName>
</protein>
<evidence type="ECO:0000313" key="2">
    <source>
        <dbReference type="EMBL" id="CAG9317385.1"/>
    </source>
</evidence>
<sequence length="544" mass="64287">MHIPPSMNSNWSEIESLRHSLPKATSKRLLHLTELTTTTETENRDATPSLPKVKKVNSSFCLVKKQVKSRNLTFSEVDFQDARNSWKNLSRKNSHSINIIPSKHIQDLISNIKEKVEKEFQYERDSVEIYNANSLEMTSNLKDHVYQLRNYMISRKNAYNEIHNEVLEKQQKLRELEKCYNEMQDQIAQGDCIEDLYHVRNEEHYDFTQGLRNELYYQETLKYMLIYRKENIKRFMLPVDSISLKLKNIKNSLANEKSALEKLSADIENINKEIDNLKKDFHKIKKLHKQKIEEELKIYEDYQMAIKCISAEHSRNEAIEKQKNNSLQLIKFEKDIGGIKEFFIFQNEALRLEKLQENQDNKFKAIQRVANISCIQDMMPYYTYLKDQTENLSITASQYEQLIDNLNKEKYELLYELNRYKFEEGFCFSLNSKKIDEIKREFKKRIINIEKDECTLNGLQDLLFSTVNVISRIVFQLSDKSSRFDVNRKNLNRALAYISSKLEMMTNTLKDHKSVYCTESINTATDFMTSPSFLKLNSPSNEIS</sequence>